<evidence type="ECO:0000256" key="4">
    <source>
        <dbReference type="ARBA" id="ARBA00022692"/>
    </source>
</evidence>
<keyword evidence="5 7" id="KW-1133">Transmembrane helix</keyword>
<sequence length="281" mass="32011">MSIGFNKRTRKFVGNSILYLLMIVIAIIMVIPFIWMLSTSFKDMGQVLIFPPEWIPSPFVLQNYSDAWTMANFSLFFRNSAIVTIFTTIGQLVTCSLAAFAFARLRFKGRDIIFLIYLATMMVPIQVTLIPLYLMMKQFGWIDTFAGLIIPGIFSAYGTFMLKQFYLGIPQSLDESAIIDGCGYFRIYWQIILPLSKAALATQAVFCFMWQWNNLLWPLVMSNTDAVRTLTVGLQLFKGQYSIAWNLLMAGSVISVIPILILYIFLQKYFVEGIAVTGMKN</sequence>
<keyword evidence="4 7" id="KW-0812">Transmembrane</keyword>
<evidence type="ECO:0000256" key="1">
    <source>
        <dbReference type="ARBA" id="ARBA00004651"/>
    </source>
</evidence>
<reference evidence="9" key="1">
    <citation type="submission" date="2020-08" db="EMBL/GenBank/DDBJ databases">
        <title>Genome public.</title>
        <authorList>
            <person name="Liu C."/>
            <person name="Sun Q."/>
        </authorList>
    </citation>
    <scope>NUCLEOTIDE SEQUENCE</scope>
    <source>
        <strain evidence="9">NSJ-15</strain>
    </source>
</reference>
<dbReference type="PANTHER" id="PTHR43744">
    <property type="entry name" value="ABC TRANSPORTER PERMEASE PROTEIN MG189-RELATED-RELATED"/>
    <property type="match status" value="1"/>
</dbReference>
<protein>
    <submittedName>
        <fullName evidence="9">Carbohydrate ABC transporter permease</fullName>
    </submittedName>
</protein>
<keyword evidence="2 7" id="KW-0813">Transport</keyword>
<dbReference type="RefSeq" id="WP_154824748.1">
    <property type="nucleotide sequence ID" value="NZ_JACRTL010000001.1"/>
</dbReference>
<evidence type="ECO:0000259" key="8">
    <source>
        <dbReference type="PROSITE" id="PS50928"/>
    </source>
</evidence>
<proteinExistence type="inferred from homology"/>
<gene>
    <name evidence="9" type="ORF">H8702_00685</name>
</gene>
<accession>A0A8J6PG46</accession>
<dbReference type="PROSITE" id="PS50928">
    <property type="entry name" value="ABC_TM1"/>
    <property type="match status" value="1"/>
</dbReference>
<dbReference type="GO" id="GO:0055085">
    <property type="term" value="P:transmembrane transport"/>
    <property type="evidence" value="ECO:0007669"/>
    <property type="project" value="InterPro"/>
</dbReference>
<evidence type="ECO:0000313" key="9">
    <source>
        <dbReference type="EMBL" id="MBC8609635.1"/>
    </source>
</evidence>
<dbReference type="Gene3D" id="1.10.3720.10">
    <property type="entry name" value="MetI-like"/>
    <property type="match status" value="1"/>
</dbReference>
<dbReference type="InterPro" id="IPR000515">
    <property type="entry name" value="MetI-like"/>
</dbReference>
<dbReference type="Proteomes" id="UP000632659">
    <property type="component" value="Unassembled WGS sequence"/>
</dbReference>
<evidence type="ECO:0000256" key="3">
    <source>
        <dbReference type="ARBA" id="ARBA00022475"/>
    </source>
</evidence>
<feature type="transmembrane region" description="Helical" evidence="7">
    <location>
        <begin position="80"/>
        <end position="102"/>
    </location>
</feature>
<keyword evidence="3" id="KW-1003">Cell membrane</keyword>
<dbReference type="InterPro" id="IPR035906">
    <property type="entry name" value="MetI-like_sf"/>
</dbReference>
<dbReference type="AlphaFoldDB" id="A0A8J6PG46"/>
<feature type="domain" description="ABC transmembrane type-1" evidence="8">
    <location>
        <begin position="77"/>
        <end position="266"/>
    </location>
</feature>
<feature type="transmembrane region" description="Helical" evidence="7">
    <location>
        <begin position="243"/>
        <end position="266"/>
    </location>
</feature>
<organism evidence="9 10">
    <name type="scientific">Massiliimalia timonensis</name>
    <dbReference type="NCBI Taxonomy" id="1987501"/>
    <lineage>
        <taxon>Bacteria</taxon>
        <taxon>Bacillati</taxon>
        <taxon>Bacillota</taxon>
        <taxon>Clostridia</taxon>
        <taxon>Eubacteriales</taxon>
        <taxon>Oscillospiraceae</taxon>
        <taxon>Massiliimalia</taxon>
    </lineage>
</organism>
<feature type="transmembrane region" description="Helical" evidence="7">
    <location>
        <begin position="114"/>
        <end position="133"/>
    </location>
</feature>
<dbReference type="PANTHER" id="PTHR43744:SF12">
    <property type="entry name" value="ABC TRANSPORTER PERMEASE PROTEIN MG189-RELATED"/>
    <property type="match status" value="1"/>
</dbReference>
<keyword evidence="6 7" id="KW-0472">Membrane</keyword>
<comment type="caution">
    <text evidence="9">The sequence shown here is derived from an EMBL/GenBank/DDBJ whole genome shotgun (WGS) entry which is preliminary data.</text>
</comment>
<name>A0A8J6PG46_9FIRM</name>
<evidence type="ECO:0000256" key="2">
    <source>
        <dbReference type="ARBA" id="ARBA00022448"/>
    </source>
</evidence>
<dbReference type="Pfam" id="PF00528">
    <property type="entry name" value="BPD_transp_1"/>
    <property type="match status" value="1"/>
</dbReference>
<comment type="similarity">
    <text evidence="7">Belongs to the binding-protein-dependent transport system permease family.</text>
</comment>
<dbReference type="EMBL" id="JACRTL010000001">
    <property type="protein sequence ID" value="MBC8609635.1"/>
    <property type="molecule type" value="Genomic_DNA"/>
</dbReference>
<evidence type="ECO:0000256" key="5">
    <source>
        <dbReference type="ARBA" id="ARBA00022989"/>
    </source>
</evidence>
<evidence type="ECO:0000313" key="10">
    <source>
        <dbReference type="Proteomes" id="UP000632659"/>
    </source>
</evidence>
<dbReference type="SUPFAM" id="SSF161098">
    <property type="entry name" value="MetI-like"/>
    <property type="match status" value="1"/>
</dbReference>
<evidence type="ECO:0000256" key="7">
    <source>
        <dbReference type="RuleBase" id="RU363032"/>
    </source>
</evidence>
<feature type="transmembrane region" description="Helical" evidence="7">
    <location>
        <begin position="12"/>
        <end position="35"/>
    </location>
</feature>
<feature type="transmembrane region" description="Helical" evidence="7">
    <location>
        <begin position="145"/>
        <end position="166"/>
    </location>
</feature>
<comment type="subcellular location">
    <subcellularLocation>
        <location evidence="1 7">Cell membrane</location>
        <topology evidence="1 7">Multi-pass membrane protein</topology>
    </subcellularLocation>
</comment>
<dbReference type="CDD" id="cd06261">
    <property type="entry name" value="TM_PBP2"/>
    <property type="match status" value="1"/>
</dbReference>
<evidence type="ECO:0000256" key="6">
    <source>
        <dbReference type="ARBA" id="ARBA00023136"/>
    </source>
</evidence>
<dbReference type="GO" id="GO:0005886">
    <property type="term" value="C:plasma membrane"/>
    <property type="evidence" value="ECO:0007669"/>
    <property type="project" value="UniProtKB-SubCell"/>
</dbReference>
<feature type="transmembrane region" description="Helical" evidence="7">
    <location>
        <begin position="187"/>
        <end position="212"/>
    </location>
</feature>
<keyword evidence="10" id="KW-1185">Reference proteome</keyword>